<protein>
    <submittedName>
        <fullName evidence="2">YhfC family intramembrane metalloprotease</fullName>
    </submittedName>
</protein>
<keyword evidence="1" id="KW-1133">Transmembrane helix</keyword>
<feature type="transmembrane region" description="Helical" evidence="1">
    <location>
        <begin position="30"/>
        <end position="48"/>
    </location>
</feature>
<dbReference type="RefSeq" id="WP_049527975.1">
    <property type="nucleotide sequence ID" value="NZ_CABFMJ010000002.1"/>
</dbReference>
<feature type="transmembrane region" description="Helical" evidence="1">
    <location>
        <begin position="153"/>
        <end position="176"/>
    </location>
</feature>
<evidence type="ECO:0000313" key="2">
    <source>
        <dbReference type="EMBL" id="NGG27396.1"/>
    </source>
</evidence>
<feature type="transmembrane region" description="Helical" evidence="1">
    <location>
        <begin position="114"/>
        <end position="133"/>
    </location>
</feature>
<dbReference type="InterPro" id="IPR011397">
    <property type="entry name" value="YhfC"/>
</dbReference>
<sequence>METFLFMTILAMLVIAIISFIVLKKKWQFSIKLFLVGLIGFALPVMMIEGPINAVALSGLAHSSKWLTIIYGGLMAGLVEETTRYVVFKVLAKKRRLMTSDIVAYGFGHGLSEFILLGVMGLLTYIIVLQAIHSGQTSQLPSLLVSQVNQLTGFVVIMSLFERLVALVLQVLLTAWDFLAVTKHKLSFYFGAILLHATIDFLAGAYQQGIVRNILLIEVMLAIYMLGVGLVTRQIWKKEETHGLI</sequence>
<dbReference type="EMBL" id="JAAJBE010000003">
    <property type="protein sequence ID" value="NGG27396.1"/>
    <property type="molecule type" value="Genomic_DNA"/>
</dbReference>
<name>A0A6G4N9W7_STRSL</name>
<dbReference type="GO" id="GO:0006508">
    <property type="term" value="P:proteolysis"/>
    <property type="evidence" value="ECO:0007669"/>
    <property type="project" value="UniProtKB-KW"/>
</dbReference>
<keyword evidence="2" id="KW-0378">Hydrolase</keyword>
<keyword evidence="2" id="KW-0482">Metalloprotease</keyword>
<organism evidence="2">
    <name type="scientific">Streptococcus salivarius</name>
    <dbReference type="NCBI Taxonomy" id="1304"/>
    <lineage>
        <taxon>Bacteria</taxon>
        <taxon>Bacillati</taxon>
        <taxon>Bacillota</taxon>
        <taxon>Bacilli</taxon>
        <taxon>Lactobacillales</taxon>
        <taxon>Streptococcaceae</taxon>
        <taxon>Streptococcus</taxon>
    </lineage>
</organism>
<keyword evidence="2" id="KW-0645">Protease</keyword>
<reference evidence="2" key="1">
    <citation type="submission" date="2020-02" db="EMBL/GenBank/DDBJ databases">
        <title>Antibiotic resistance/susceptibility profiles of lactic acid-producing cocci isolated from the human vagina, and analysis of the genetic basis of atypical resistances.</title>
        <authorList>
            <person name="Sirichoat A."/>
            <person name="Florez A.B."/>
            <person name="Vazquez L."/>
            <person name="Buppasiri P."/>
            <person name="Panya M."/>
            <person name="Lulitanond V."/>
            <person name="Mayo B."/>
        </authorList>
    </citation>
    <scope>NUCLEOTIDE SEQUENCE</scope>
    <source>
        <strain evidence="2">VA08-2AN</strain>
    </source>
</reference>
<feature type="transmembrane region" description="Helical" evidence="1">
    <location>
        <begin position="68"/>
        <end position="88"/>
    </location>
</feature>
<dbReference type="PIRSF" id="PIRSF033101">
    <property type="entry name" value="UCP033101"/>
    <property type="match status" value="1"/>
</dbReference>
<comment type="caution">
    <text evidence="2">The sequence shown here is derived from an EMBL/GenBank/DDBJ whole genome shotgun (WGS) entry which is preliminary data.</text>
</comment>
<proteinExistence type="predicted"/>
<dbReference type="Pfam" id="PF10086">
    <property type="entry name" value="YhfC"/>
    <property type="match status" value="1"/>
</dbReference>
<dbReference type="AlphaFoldDB" id="A0A6G4N9W7"/>
<gene>
    <name evidence="2" type="ORF">G5S97_02385</name>
</gene>
<feature type="transmembrane region" description="Helical" evidence="1">
    <location>
        <begin position="6"/>
        <end position="23"/>
    </location>
</feature>
<dbReference type="GO" id="GO:0008237">
    <property type="term" value="F:metallopeptidase activity"/>
    <property type="evidence" value="ECO:0007669"/>
    <property type="project" value="UniProtKB-KW"/>
</dbReference>
<accession>A0A6G4N9W7</accession>
<keyword evidence="1" id="KW-0472">Membrane</keyword>
<keyword evidence="1" id="KW-0812">Transmembrane</keyword>
<feature type="transmembrane region" description="Helical" evidence="1">
    <location>
        <begin position="188"/>
        <end position="207"/>
    </location>
</feature>
<feature type="transmembrane region" description="Helical" evidence="1">
    <location>
        <begin position="213"/>
        <end position="232"/>
    </location>
</feature>
<evidence type="ECO:0000256" key="1">
    <source>
        <dbReference type="SAM" id="Phobius"/>
    </source>
</evidence>